<dbReference type="PROSITE" id="PS51127">
    <property type="entry name" value="BIG1"/>
    <property type="match status" value="4"/>
</dbReference>
<dbReference type="Pfam" id="PF02369">
    <property type="entry name" value="Big_1"/>
    <property type="match status" value="4"/>
</dbReference>
<proteinExistence type="inferred from homology"/>
<accession>A0ABW0M857</accession>
<dbReference type="InterPro" id="IPR013783">
    <property type="entry name" value="Ig-like_fold"/>
</dbReference>
<dbReference type="EMBL" id="JBHSMT010000009">
    <property type="protein sequence ID" value="MFC5473462.1"/>
    <property type="molecule type" value="Genomic_DNA"/>
</dbReference>
<dbReference type="InterPro" id="IPR002884">
    <property type="entry name" value="P_dom"/>
</dbReference>
<dbReference type="InterPro" id="IPR051715">
    <property type="entry name" value="Intimin-Invasin_domain"/>
</dbReference>
<dbReference type="InterPro" id="IPR003344">
    <property type="entry name" value="Big_1_dom"/>
</dbReference>
<protein>
    <submittedName>
        <fullName evidence="6">Inverse autotransporter beta domain-containing protein</fullName>
    </submittedName>
</protein>
<keyword evidence="3" id="KW-0378">Hydrolase</keyword>
<sequence length="1045" mass="109003">MAVLQIIAQIGLAITPLYSAPVRAQAKPDEILRDHKDDAADATTGAGKDFVNQQATGAGAKLIEDYLKNYGTSRVQINTDDKFNFESGSLDLLIPLADRPELLTFTQFGGRKKDGQYTVNLGFGQRHFIDDWMLGYNAFYDQNISRGHQRLGLGGEIWRDYLKLSANAYLRLSDWKDSLDVQDYEARPANGFDLRAEGYLPAYPALGAKLAYEKYFGEEVALWGDQNRKRNPQALTMGLSYTPIPMLQLGVDHKRGNGESSTGVNVQLNYQIGQSWASQTDPARVAQRRSLAGSRYDLIERNNDIVLEYREQRFRLVLPKALNGISGKQLALDITTKGKQDRLGRIDVEAKEMNAAGGTVQHLGGNRYQMQLPLYASAGNNQYGVTMVAYDLQGKELDRASTLVTVQPAAVNAGASTVAATPATIVADGRSVSTLRIGLLDDQGQPVAGMAAEINLDKLVEVPDVSNMPKAALVPAQLAKIGAVSEVEAGVYEALITSGNRSGTLTITPKYLGTELTPLTMRQEADASNAKVESVRAAVDNSLANGTAANQVTAIVTDPSGNRVPNLDLTFALSGSAQVAPDSSLSAKTDAQGVATVALTNVAAQVTTVTATVTATGSNASVDTHFVADTSTAAIQSGDLSVDKTTLTANGQDKAIYKAIVKDAHGNPVPGTTVNWASNHGNLDAASGVSDEQGIVTVGLQGTRAGPAQVTAQVAGGAAVQAPLVTLTADSSTAALDTANGGLVVDKDSVFAGSPDKASFTATVRDAHGNPVPGQQVTWATNLGTLSSASSTTDGNGQATTQLGSTVLGSAQTTAQLGNQAAVNAPVVNFVVDSGSAKIPAGGVNVDKTTILADGSDKATFSATVKDAYGNLIADATVNWNTDAGSLSGASSTTNEKGIATIQLSSTVVSTANVTAQAGSGAAVAAPAVKLVEPVQTYSNANSVTIPDNDANGVDSKITVSGRSGKAPSKTPVTVAITHGRPKEVILDLIAPSGTKYNLQTRTGDIDTTFNVDLSAEDLNGTWILRASDVVGQDIGTLNSWSITF</sequence>
<dbReference type="InterPro" id="IPR015217">
    <property type="entry name" value="Invasin_dom_3"/>
</dbReference>
<dbReference type="Gene3D" id="2.60.40.10">
    <property type="entry name" value="Immunoglobulins"/>
    <property type="match status" value="5"/>
</dbReference>
<feature type="domain" description="Big-1" evidence="4">
    <location>
        <begin position="841"/>
        <end position="932"/>
    </location>
</feature>
<organism evidence="6 7">
    <name type="scientific">Paraherbaspirillum soli</name>
    <dbReference type="NCBI Taxonomy" id="631222"/>
    <lineage>
        <taxon>Bacteria</taxon>
        <taxon>Pseudomonadati</taxon>
        <taxon>Pseudomonadota</taxon>
        <taxon>Betaproteobacteria</taxon>
        <taxon>Burkholderiales</taxon>
        <taxon>Oxalobacteraceae</taxon>
        <taxon>Paraherbaspirillum</taxon>
    </lineage>
</organism>
<dbReference type="RefSeq" id="WP_378995921.1">
    <property type="nucleotide sequence ID" value="NZ_JBHSMT010000009.1"/>
</dbReference>
<dbReference type="SUPFAM" id="SSF49373">
    <property type="entry name" value="Invasin/intimin cell-adhesion fragments"/>
    <property type="match status" value="5"/>
</dbReference>
<evidence type="ECO:0000313" key="6">
    <source>
        <dbReference type="EMBL" id="MFC5473462.1"/>
    </source>
</evidence>
<dbReference type="Pfam" id="PF01483">
    <property type="entry name" value="P_proprotein"/>
    <property type="match status" value="1"/>
</dbReference>
<comment type="similarity">
    <text evidence="1">Belongs to the intimin/invasin family.</text>
</comment>
<dbReference type="PANTHER" id="PTHR39576">
    <property type="entry name" value="ATTACHING AND EFFACING PROTEIN HOMOLOG-RELATED-RELATED"/>
    <property type="match status" value="1"/>
</dbReference>
<dbReference type="Gene3D" id="2.60.120.260">
    <property type="entry name" value="Galactose-binding domain-like"/>
    <property type="match status" value="1"/>
</dbReference>
<keyword evidence="7" id="KW-1185">Reference proteome</keyword>
<evidence type="ECO:0000256" key="3">
    <source>
        <dbReference type="ARBA" id="ARBA00022801"/>
    </source>
</evidence>
<dbReference type="Pfam" id="PF11924">
    <property type="entry name" value="IAT_beta"/>
    <property type="match status" value="1"/>
</dbReference>
<feature type="domain" description="P/Homo B" evidence="5">
    <location>
        <begin position="932"/>
        <end position="1045"/>
    </location>
</feature>
<gene>
    <name evidence="6" type="ORF">ACFPM8_05770</name>
</gene>
<reference evidence="7" key="1">
    <citation type="journal article" date="2019" name="Int. J. Syst. Evol. Microbiol.">
        <title>The Global Catalogue of Microorganisms (GCM) 10K type strain sequencing project: providing services to taxonomists for standard genome sequencing and annotation.</title>
        <authorList>
            <consortium name="The Broad Institute Genomics Platform"/>
            <consortium name="The Broad Institute Genome Sequencing Center for Infectious Disease"/>
            <person name="Wu L."/>
            <person name="Ma J."/>
        </authorList>
    </citation>
    <scope>NUCLEOTIDE SEQUENCE [LARGE SCALE GENOMIC DNA]</scope>
    <source>
        <strain evidence="7">JCM 17066</strain>
    </source>
</reference>
<dbReference type="InterPro" id="IPR008964">
    <property type="entry name" value="Invasin/intimin_cell_adhesion"/>
</dbReference>
<dbReference type="InterPro" id="IPR024519">
    <property type="entry name" value="IAT_beta"/>
</dbReference>
<dbReference type="PANTHER" id="PTHR39576:SF2">
    <property type="entry name" value="ATTACHING AND EFFACING PROTEIN HOMOLOG-RELATED"/>
    <property type="match status" value="1"/>
</dbReference>
<dbReference type="SUPFAM" id="SSF49785">
    <property type="entry name" value="Galactose-binding domain-like"/>
    <property type="match status" value="1"/>
</dbReference>
<evidence type="ECO:0000259" key="5">
    <source>
        <dbReference type="PROSITE" id="PS51829"/>
    </source>
</evidence>
<dbReference type="PRINTS" id="PR01369">
    <property type="entry name" value="INTIMIN"/>
</dbReference>
<comment type="caution">
    <text evidence="6">The sequence shown here is derived from an EMBL/GenBank/DDBJ whole genome shotgun (WGS) entry which is preliminary data.</text>
</comment>
<dbReference type="InterPro" id="IPR003535">
    <property type="entry name" value="Intimin/invasin_bac"/>
</dbReference>
<dbReference type="Proteomes" id="UP001596045">
    <property type="component" value="Unassembled WGS sequence"/>
</dbReference>
<feature type="domain" description="Big-1" evidence="4">
    <location>
        <begin position="532"/>
        <end position="627"/>
    </location>
</feature>
<evidence type="ECO:0000256" key="2">
    <source>
        <dbReference type="ARBA" id="ARBA00022670"/>
    </source>
</evidence>
<name>A0ABW0M857_9BURK</name>
<evidence type="ECO:0000259" key="4">
    <source>
        <dbReference type="PROSITE" id="PS51127"/>
    </source>
</evidence>
<dbReference type="InterPro" id="IPR008979">
    <property type="entry name" value="Galactose-bd-like_sf"/>
</dbReference>
<dbReference type="InterPro" id="IPR038177">
    <property type="entry name" value="IAT_beta_sf"/>
</dbReference>
<dbReference type="SMART" id="SM00634">
    <property type="entry name" value="BID_1"/>
    <property type="match status" value="4"/>
</dbReference>
<dbReference type="PROSITE" id="PS51829">
    <property type="entry name" value="P_HOMO_B"/>
    <property type="match status" value="1"/>
</dbReference>
<keyword evidence="2" id="KW-0645">Protease</keyword>
<feature type="domain" description="Big-1" evidence="4">
    <location>
        <begin position="740"/>
        <end position="831"/>
    </location>
</feature>
<feature type="domain" description="Big-1" evidence="4">
    <location>
        <begin position="637"/>
        <end position="728"/>
    </location>
</feature>
<evidence type="ECO:0000313" key="7">
    <source>
        <dbReference type="Proteomes" id="UP001596045"/>
    </source>
</evidence>
<evidence type="ECO:0000256" key="1">
    <source>
        <dbReference type="ARBA" id="ARBA00010116"/>
    </source>
</evidence>
<dbReference type="Pfam" id="PF09134">
    <property type="entry name" value="Invasin_D3"/>
    <property type="match status" value="1"/>
</dbReference>
<dbReference type="Gene3D" id="2.40.160.160">
    <property type="entry name" value="Inverse autotransporter, beta-domain"/>
    <property type="match status" value="1"/>
</dbReference>